<evidence type="ECO:0000256" key="3">
    <source>
        <dbReference type="ARBA" id="ARBA00022989"/>
    </source>
</evidence>
<evidence type="ECO:0000313" key="6">
    <source>
        <dbReference type="EMBL" id="SVB96665.1"/>
    </source>
</evidence>
<accession>A0A382IBA8</accession>
<organism evidence="6">
    <name type="scientific">marine metagenome</name>
    <dbReference type="NCBI Taxonomy" id="408172"/>
    <lineage>
        <taxon>unclassified sequences</taxon>
        <taxon>metagenomes</taxon>
        <taxon>ecological metagenomes</taxon>
    </lineage>
</organism>
<keyword evidence="4" id="KW-0472">Membrane</keyword>
<protein>
    <recommendedName>
        <fullName evidence="5">Translocation and assembly module TamB C-terminal domain-containing protein</fullName>
    </recommendedName>
</protein>
<evidence type="ECO:0000256" key="2">
    <source>
        <dbReference type="ARBA" id="ARBA00022692"/>
    </source>
</evidence>
<gene>
    <name evidence="6" type="ORF">METZ01_LOCUS249519</name>
</gene>
<dbReference type="InterPro" id="IPR007452">
    <property type="entry name" value="TamB_C"/>
</dbReference>
<feature type="domain" description="Translocation and assembly module TamB C-terminal" evidence="5">
    <location>
        <begin position="3"/>
        <end position="308"/>
    </location>
</feature>
<feature type="non-terminal residue" evidence="6">
    <location>
        <position position="1"/>
    </location>
</feature>
<dbReference type="EMBL" id="UINC01066205">
    <property type="protein sequence ID" value="SVB96665.1"/>
    <property type="molecule type" value="Genomic_DNA"/>
</dbReference>
<name>A0A382IBA8_9ZZZZ</name>
<evidence type="ECO:0000256" key="1">
    <source>
        <dbReference type="ARBA" id="ARBA00004167"/>
    </source>
</evidence>
<proteinExistence type="predicted"/>
<keyword evidence="2" id="KW-0812">Transmembrane</keyword>
<reference evidence="6" key="1">
    <citation type="submission" date="2018-05" db="EMBL/GenBank/DDBJ databases">
        <authorList>
            <person name="Lanie J.A."/>
            <person name="Ng W.-L."/>
            <person name="Kazmierczak K.M."/>
            <person name="Andrzejewski T.M."/>
            <person name="Davidsen T.M."/>
            <person name="Wayne K.J."/>
            <person name="Tettelin H."/>
            <person name="Glass J.I."/>
            <person name="Rusch D."/>
            <person name="Podicherti R."/>
            <person name="Tsui H.-C.T."/>
            <person name="Winkler M.E."/>
        </authorList>
    </citation>
    <scope>NUCLEOTIDE SEQUENCE</scope>
</reference>
<evidence type="ECO:0000256" key="4">
    <source>
        <dbReference type="ARBA" id="ARBA00023136"/>
    </source>
</evidence>
<dbReference type="AlphaFoldDB" id="A0A382IBA8"/>
<comment type="subcellular location">
    <subcellularLocation>
        <location evidence="1">Membrane</location>
        <topology evidence="1">Single-pass membrane protein</topology>
    </subcellularLocation>
</comment>
<keyword evidence="3" id="KW-1133">Transmembrane helix</keyword>
<dbReference type="Pfam" id="PF04357">
    <property type="entry name" value="TamB"/>
    <property type="match status" value="1"/>
</dbReference>
<dbReference type="GO" id="GO:0009306">
    <property type="term" value="P:protein secretion"/>
    <property type="evidence" value="ECO:0007669"/>
    <property type="project" value="InterPro"/>
</dbReference>
<dbReference type="GO" id="GO:0005886">
    <property type="term" value="C:plasma membrane"/>
    <property type="evidence" value="ECO:0007669"/>
    <property type="project" value="InterPro"/>
</dbReference>
<evidence type="ECO:0000259" key="5">
    <source>
        <dbReference type="Pfam" id="PF04357"/>
    </source>
</evidence>
<sequence>NPKFALNLRGDDVSISSSYDLFHGSGSVDINVTGRDTMYISGDFIPTPYNFTITNLGDDPTYELPKLYTKRIISYDIHVPIKDGIKIETENISLLFDGDISITKFGDESFNFSGKANIIDGKFYDNQGNIFQNTYGNILLTPTDNTPYIDLHAQTKIEENIIDVSFIGFTDNPSLIFDSQEYTQTEILKILTFGDVEGFSDPDQAGNMLSNYVENEIEKTITRYSALDEFQLTSQGSLLDNIEGEEEIELKLIVGKQLFNKIYLNTELDLNDIENSQYEATYRINQNTSIVGGLDENNLWHLSYRIKFYYK</sequence>